<dbReference type="PANTHER" id="PTHR43981">
    <property type="entry name" value="ENOYL-[ACYL-CARRIER-PROTEIN] REDUCTASE, MITOCHONDRIAL"/>
    <property type="match status" value="1"/>
</dbReference>
<comment type="caution">
    <text evidence="4">The sequence shown here is derived from an EMBL/GenBank/DDBJ whole genome shotgun (WGS) entry which is preliminary data.</text>
</comment>
<dbReference type="EMBL" id="SGPK01000224">
    <property type="protein sequence ID" value="THH05983.1"/>
    <property type="molecule type" value="Genomic_DNA"/>
</dbReference>
<keyword evidence="1" id="KW-0521">NADP</keyword>
<dbReference type="InterPro" id="IPR036291">
    <property type="entry name" value="NAD(P)-bd_dom_sf"/>
</dbReference>
<evidence type="ECO:0000256" key="2">
    <source>
        <dbReference type="ARBA" id="ARBA00023002"/>
    </source>
</evidence>
<dbReference type="Pfam" id="PF00107">
    <property type="entry name" value="ADH_zinc_N"/>
    <property type="match status" value="1"/>
</dbReference>
<evidence type="ECO:0000313" key="5">
    <source>
        <dbReference type="Proteomes" id="UP000308199"/>
    </source>
</evidence>
<dbReference type="Proteomes" id="UP000308199">
    <property type="component" value="Unassembled WGS sequence"/>
</dbReference>
<dbReference type="AlphaFoldDB" id="A0A4V3XCI5"/>
<gene>
    <name evidence="4" type="ORF">EW145_g4399</name>
</gene>
<dbReference type="InterPro" id="IPR013149">
    <property type="entry name" value="ADH-like_C"/>
</dbReference>
<dbReference type="InterPro" id="IPR051034">
    <property type="entry name" value="Mito_Enoyl-ACP_Reductase"/>
</dbReference>
<sequence>MLREFVDLKPGDWVVQNGANSAAVIQIAAHRRLRTINFVRDRSSFSTLEKQLLDLGATHVLPLESLSDKSIRAKVKEITGDADIRLALNCVSGPTTSALVGLLGPEAHLVSYGAMSKQPLALPTSAFIFKGITAHGFMQNKWYRENGREKREALMRELTTLMAAGKLKEPPHEIHTFIDSGLDTLTQKIRLIMEVMAKGKFGKKVLLRFGHSA</sequence>
<keyword evidence="5" id="KW-1185">Reference proteome</keyword>
<dbReference type="GO" id="GO:0006631">
    <property type="term" value="P:fatty acid metabolic process"/>
    <property type="evidence" value="ECO:0007669"/>
    <property type="project" value="TreeGrafter"/>
</dbReference>
<dbReference type="SUPFAM" id="SSF51735">
    <property type="entry name" value="NAD(P)-binding Rossmann-fold domains"/>
    <property type="match status" value="1"/>
</dbReference>
<dbReference type="OrthoDB" id="7482721at2759"/>
<organism evidence="4 5">
    <name type="scientific">Phellinidium pouzarii</name>
    <dbReference type="NCBI Taxonomy" id="167371"/>
    <lineage>
        <taxon>Eukaryota</taxon>
        <taxon>Fungi</taxon>
        <taxon>Dikarya</taxon>
        <taxon>Basidiomycota</taxon>
        <taxon>Agaricomycotina</taxon>
        <taxon>Agaricomycetes</taxon>
        <taxon>Hymenochaetales</taxon>
        <taxon>Hymenochaetaceae</taxon>
        <taxon>Phellinidium</taxon>
    </lineage>
</organism>
<keyword evidence="2" id="KW-0560">Oxidoreductase</keyword>
<dbReference type="PANTHER" id="PTHR43981:SF2">
    <property type="entry name" value="ENOYL-[ACYL-CARRIER-PROTEIN] REDUCTASE, MITOCHONDRIAL"/>
    <property type="match status" value="1"/>
</dbReference>
<dbReference type="Gene3D" id="3.40.50.720">
    <property type="entry name" value="NAD(P)-binding Rossmann-like Domain"/>
    <property type="match status" value="1"/>
</dbReference>
<name>A0A4V3XCI5_9AGAM</name>
<accession>A0A4V3XCI5</accession>
<evidence type="ECO:0000256" key="1">
    <source>
        <dbReference type="ARBA" id="ARBA00022857"/>
    </source>
</evidence>
<protein>
    <recommendedName>
        <fullName evidence="3">Alcohol dehydrogenase-like C-terminal domain-containing protein</fullName>
    </recommendedName>
</protein>
<dbReference type="GO" id="GO:0016491">
    <property type="term" value="F:oxidoreductase activity"/>
    <property type="evidence" value="ECO:0007669"/>
    <property type="project" value="UniProtKB-KW"/>
</dbReference>
<proteinExistence type="predicted"/>
<evidence type="ECO:0000313" key="4">
    <source>
        <dbReference type="EMBL" id="THH05983.1"/>
    </source>
</evidence>
<dbReference type="CDD" id="cd08290">
    <property type="entry name" value="ETR"/>
    <property type="match status" value="1"/>
</dbReference>
<reference evidence="4 5" key="1">
    <citation type="submission" date="2019-02" db="EMBL/GenBank/DDBJ databases">
        <title>Genome sequencing of the rare red list fungi Phellinidium pouzarii.</title>
        <authorList>
            <person name="Buettner E."/>
            <person name="Kellner H."/>
        </authorList>
    </citation>
    <scope>NUCLEOTIDE SEQUENCE [LARGE SCALE GENOMIC DNA]</scope>
    <source>
        <strain evidence="4 5">DSM 108285</strain>
    </source>
</reference>
<dbReference type="GO" id="GO:0005739">
    <property type="term" value="C:mitochondrion"/>
    <property type="evidence" value="ECO:0007669"/>
    <property type="project" value="TreeGrafter"/>
</dbReference>
<feature type="domain" description="Alcohol dehydrogenase-like C-terminal" evidence="3">
    <location>
        <begin position="23"/>
        <end position="141"/>
    </location>
</feature>
<evidence type="ECO:0000259" key="3">
    <source>
        <dbReference type="Pfam" id="PF00107"/>
    </source>
</evidence>